<dbReference type="Proteomes" id="UP000190286">
    <property type="component" value="Unassembled WGS sequence"/>
</dbReference>
<dbReference type="PROSITE" id="PS50928">
    <property type="entry name" value="ABC_TM1"/>
    <property type="match status" value="1"/>
</dbReference>
<evidence type="ECO:0000313" key="9">
    <source>
        <dbReference type="EMBL" id="SKA87093.1"/>
    </source>
</evidence>
<keyword evidence="5 7" id="KW-1133">Transmembrane helix</keyword>
<evidence type="ECO:0000256" key="6">
    <source>
        <dbReference type="ARBA" id="ARBA00023136"/>
    </source>
</evidence>
<proteinExistence type="inferred from homology"/>
<dbReference type="PANTHER" id="PTHR30193">
    <property type="entry name" value="ABC TRANSPORTER PERMEASE PROTEIN"/>
    <property type="match status" value="1"/>
</dbReference>
<dbReference type="GeneID" id="93338141"/>
<name>A0A1T4XC51_9FIRM</name>
<dbReference type="InterPro" id="IPR051393">
    <property type="entry name" value="ABC_transporter_permease"/>
</dbReference>
<evidence type="ECO:0000256" key="1">
    <source>
        <dbReference type="ARBA" id="ARBA00004651"/>
    </source>
</evidence>
<evidence type="ECO:0000256" key="3">
    <source>
        <dbReference type="ARBA" id="ARBA00022475"/>
    </source>
</evidence>
<accession>A0A1T4XC51</accession>
<keyword evidence="10" id="KW-1185">Reference proteome</keyword>
<dbReference type="SUPFAM" id="SSF161098">
    <property type="entry name" value="MetI-like"/>
    <property type="match status" value="1"/>
</dbReference>
<dbReference type="EMBL" id="FUYF01000008">
    <property type="protein sequence ID" value="SKA87093.1"/>
    <property type="molecule type" value="Genomic_DNA"/>
</dbReference>
<dbReference type="Gene3D" id="1.10.3720.10">
    <property type="entry name" value="MetI-like"/>
    <property type="match status" value="1"/>
</dbReference>
<dbReference type="PANTHER" id="PTHR30193:SF37">
    <property type="entry name" value="INNER MEMBRANE ABC TRANSPORTER PERMEASE PROTEIN YCJO"/>
    <property type="match status" value="1"/>
</dbReference>
<gene>
    <name evidence="9" type="ORF">SAMN02745178_01683</name>
</gene>
<dbReference type="SUPFAM" id="SSF160964">
    <property type="entry name" value="MalF N-terminal region-like"/>
    <property type="match status" value="1"/>
</dbReference>
<keyword evidence="3" id="KW-1003">Cell membrane</keyword>
<keyword evidence="4 7" id="KW-0812">Transmembrane</keyword>
<organism evidence="9 10">
    <name type="scientific">Gemmiger formicilis</name>
    <dbReference type="NCBI Taxonomy" id="745368"/>
    <lineage>
        <taxon>Bacteria</taxon>
        <taxon>Bacillati</taxon>
        <taxon>Bacillota</taxon>
        <taxon>Clostridia</taxon>
        <taxon>Eubacteriales</taxon>
        <taxon>Gemmiger</taxon>
    </lineage>
</organism>
<keyword evidence="6 7" id="KW-0472">Membrane</keyword>
<evidence type="ECO:0000256" key="2">
    <source>
        <dbReference type="ARBA" id="ARBA00022448"/>
    </source>
</evidence>
<dbReference type="RefSeq" id="WP_078784599.1">
    <property type="nucleotide sequence ID" value="NZ_FUYF01000008.1"/>
</dbReference>
<evidence type="ECO:0000256" key="4">
    <source>
        <dbReference type="ARBA" id="ARBA00022692"/>
    </source>
</evidence>
<dbReference type="InterPro" id="IPR035906">
    <property type="entry name" value="MetI-like_sf"/>
</dbReference>
<dbReference type="InterPro" id="IPR000515">
    <property type="entry name" value="MetI-like"/>
</dbReference>
<evidence type="ECO:0000313" key="10">
    <source>
        <dbReference type="Proteomes" id="UP000190286"/>
    </source>
</evidence>
<feature type="transmembrane region" description="Helical" evidence="7">
    <location>
        <begin position="114"/>
        <end position="134"/>
    </location>
</feature>
<keyword evidence="2 7" id="KW-0813">Transport</keyword>
<feature type="transmembrane region" description="Helical" evidence="7">
    <location>
        <begin position="163"/>
        <end position="185"/>
    </location>
</feature>
<comment type="similarity">
    <text evidence="7">Belongs to the binding-protein-dependent transport system permease family.</text>
</comment>
<evidence type="ECO:0000256" key="7">
    <source>
        <dbReference type="RuleBase" id="RU363032"/>
    </source>
</evidence>
<evidence type="ECO:0000259" key="8">
    <source>
        <dbReference type="PROSITE" id="PS50928"/>
    </source>
</evidence>
<dbReference type="GO" id="GO:0005886">
    <property type="term" value="C:plasma membrane"/>
    <property type="evidence" value="ECO:0007669"/>
    <property type="project" value="UniProtKB-SubCell"/>
</dbReference>
<comment type="subcellular location">
    <subcellularLocation>
        <location evidence="1 7">Cell membrane</location>
        <topology evidence="1 7">Multi-pass membrane protein</topology>
    </subcellularLocation>
</comment>
<evidence type="ECO:0000256" key="5">
    <source>
        <dbReference type="ARBA" id="ARBA00022989"/>
    </source>
</evidence>
<feature type="domain" description="ABC transmembrane type-1" evidence="8">
    <location>
        <begin position="77"/>
        <end position="289"/>
    </location>
</feature>
<dbReference type="OrthoDB" id="367897at2"/>
<feature type="transmembrane region" description="Helical" evidence="7">
    <location>
        <begin position="81"/>
        <end position="102"/>
    </location>
</feature>
<dbReference type="Pfam" id="PF00528">
    <property type="entry name" value="BPD_transp_1"/>
    <property type="match status" value="1"/>
</dbReference>
<sequence length="301" mass="33419">MPTKTKKKYVPGSLGKYFAMFVAPALIVYLVFSIVPFLFTIYYSFTDYTDMNPINLHFTGIDNYIKVLNSPLMRTAIKNSLIYAVVLTGAQVVLGLPLAVILNMKLRTRNLLRATFFFPAVFSSLIIGYLWNFILSSSNYGLINNLLAKVGLPTFNFFTSQNALYSVLLTQIWQWTGWAMVIFLANLQSISGDLYEAAEIDGASGFTRFFRITLPLMCPSVKIVAVTGLIGGMKAFDVIYSMTSGGPGDATQTVMMVMMRKGISDGFYNQGAAFGVCFFVVVMILSAIMNTIMQKWSDSIQ</sequence>
<feature type="transmembrane region" description="Helical" evidence="7">
    <location>
        <begin position="267"/>
        <end position="289"/>
    </location>
</feature>
<dbReference type="STRING" id="745368.SAMN02745178_01683"/>
<dbReference type="GO" id="GO:0055085">
    <property type="term" value="P:transmembrane transport"/>
    <property type="evidence" value="ECO:0007669"/>
    <property type="project" value="InterPro"/>
</dbReference>
<dbReference type="AlphaFoldDB" id="A0A1T4XC51"/>
<reference evidence="9 10" key="1">
    <citation type="submission" date="2017-02" db="EMBL/GenBank/DDBJ databases">
        <authorList>
            <person name="Peterson S.W."/>
        </authorList>
    </citation>
    <scope>NUCLEOTIDE SEQUENCE [LARGE SCALE GENOMIC DNA]</scope>
    <source>
        <strain evidence="9 10">ATCC 27749</strain>
    </source>
</reference>
<protein>
    <submittedName>
        <fullName evidence="9">Carbohydrate ABC transporter membrane protein 1, CUT1 family</fullName>
    </submittedName>
</protein>
<dbReference type="CDD" id="cd06261">
    <property type="entry name" value="TM_PBP2"/>
    <property type="match status" value="1"/>
</dbReference>
<feature type="transmembrane region" description="Helical" evidence="7">
    <location>
        <begin position="21"/>
        <end position="45"/>
    </location>
</feature>